<proteinExistence type="predicted"/>
<keyword evidence="2" id="KW-0540">Nuclease</keyword>
<evidence type="ECO:0000313" key="3">
    <source>
        <dbReference type="Proteomes" id="UP001611580"/>
    </source>
</evidence>
<feature type="region of interest" description="Disordered" evidence="1">
    <location>
        <begin position="642"/>
        <end position="666"/>
    </location>
</feature>
<dbReference type="RefSeq" id="WP_397406091.1">
    <property type="nucleotide sequence ID" value="NZ_JBIRYI010000012.1"/>
</dbReference>
<keyword evidence="2" id="KW-0378">Hydrolase</keyword>
<keyword evidence="2" id="KW-0255">Endonuclease</keyword>
<evidence type="ECO:0000256" key="1">
    <source>
        <dbReference type="SAM" id="MobiDB-lite"/>
    </source>
</evidence>
<sequence>MGRQWSDGGGGSVPVVREDPFVDGTMPDDAWLAAFFAECEALFGDDDGRQGLDAPPEPEWCDAVAGGLSGSVAEFGPVGLWPEEVLRGALSEAPGAELARVVGEVTGLGAGSLGGADSALAGEPGAGSGPGLTTASEDGAGLLAGLSDDMLGDLAGACARLQSWAAGVQAVVVAERAGRESSPLAHNSLVGQVTAELVVTQAEGSEVVVRAESGAEHPTVIDALVSGRIDVKKAHTLLRSAAQLTVVERAEAIARYLPQAPYRTWRWLRNKMLAFAKARHGAQEMARAAALDRNVQLDRAENDMGWLSAYLPAVDAAAVWGVVDDLAHQLRYTAGEERTLGQLRADCLTGIVTGRLVPGDRFAATSEVDETKTTRADLTTSSIAGTGASASASATASITSDTSGADAGAGAGAGAGRVCSCGGRAPVVHQKVVRVTPTRPVVRVTVPACTLLGLDDAPGDLDGFGPVPAETARLIAADSTWQRLLTDPVTGVLTDYSTATYKPGRVLRSAVEARDGTCTFVGCDARAATCDLDHIEPFDHDQEASQHAAGKAAPGQTRADNLHALCRRHHLLKTHAGWGVERDPSTGITTWTTPAGKKHVRPPTVLDTRVDLDQVDPDTSHNLTLRALTGRRLPRAYATVVPVTDSSDTSDASDLTAPSGTGEPPF</sequence>
<dbReference type="CDD" id="cd00085">
    <property type="entry name" value="HNHc"/>
    <property type="match status" value="1"/>
</dbReference>
<accession>A0ABW7XNA0</accession>
<feature type="compositionally biased region" description="Low complexity" evidence="1">
    <location>
        <begin position="642"/>
        <end position="659"/>
    </location>
</feature>
<protein>
    <submittedName>
        <fullName evidence="2">HNH endonuclease</fullName>
    </submittedName>
</protein>
<organism evidence="2 3">
    <name type="scientific">Promicromonospora kroppenstedtii</name>
    <dbReference type="NCBI Taxonomy" id="440482"/>
    <lineage>
        <taxon>Bacteria</taxon>
        <taxon>Bacillati</taxon>
        <taxon>Actinomycetota</taxon>
        <taxon>Actinomycetes</taxon>
        <taxon>Micrococcales</taxon>
        <taxon>Promicromonosporaceae</taxon>
        <taxon>Promicromonospora</taxon>
    </lineage>
</organism>
<reference evidence="2 3" key="1">
    <citation type="submission" date="2024-10" db="EMBL/GenBank/DDBJ databases">
        <title>The Natural Products Discovery Center: Release of the First 8490 Sequenced Strains for Exploring Actinobacteria Biosynthetic Diversity.</title>
        <authorList>
            <person name="Kalkreuter E."/>
            <person name="Kautsar S.A."/>
            <person name="Yang D."/>
            <person name="Bader C.D."/>
            <person name="Teijaro C.N."/>
            <person name="Fluegel L."/>
            <person name="Davis C.M."/>
            <person name="Simpson J.R."/>
            <person name="Lauterbach L."/>
            <person name="Steele A.D."/>
            <person name="Gui C."/>
            <person name="Meng S."/>
            <person name="Li G."/>
            <person name="Viehrig K."/>
            <person name="Ye F."/>
            <person name="Su P."/>
            <person name="Kiefer A.F."/>
            <person name="Nichols A."/>
            <person name="Cepeda A.J."/>
            <person name="Yan W."/>
            <person name="Fan B."/>
            <person name="Jiang Y."/>
            <person name="Adhikari A."/>
            <person name="Zheng C.-J."/>
            <person name="Schuster L."/>
            <person name="Cowan T.M."/>
            <person name="Smanski M.J."/>
            <person name="Chevrette M.G."/>
            <person name="De Carvalho L.P.S."/>
            <person name="Shen B."/>
        </authorList>
    </citation>
    <scope>NUCLEOTIDE SEQUENCE [LARGE SCALE GENOMIC DNA]</scope>
    <source>
        <strain evidence="2 3">NPDC019481</strain>
    </source>
</reference>
<keyword evidence="3" id="KW-1185">Reference proteome</keyword>
<evidence type="ECO:0000313" key="2">
    <source>
        <dbReference type="EMBL" id="MFI2489011.1"/>
    </source>
</evidence>
<dbReference type="EMBL" id="JBIRYI010000012">
    <property type="protein sequence ID" value="MFI2489011.1"/>
    <property type="molecule type" value="Genomic_DNA"/>
</dbReference>
<dbReference type="InterPro" id="IPR003615">
    <property type="entry name" value="HNH_nuc"/>
</dbReference>
<name>A0ABW7XNA0_9MICO</name>
<gene>
    <name evidence="2" type="ORF">ACH47X_19030</name>
</gene>
<dbReference type="Proteomes" id="UP001611580">
    <property type="component" value="Unassembled WGS sequence"/>
</dbReference>
<dbReference type="GO" id="GO:0004519">
    <property type="term" value="F:endonuclease activity"/>
    <property type="evidence" value="ECO:0007669"/>
    <property type="project" value="UniProtKB-KW"/>
</dbReference>
<comment type="caution">
    <text evidence="2">The sequence shown here is derived from an EMBL/GenBank/DDBJ whole genome shotgun (WGS) entry which is preliminary data.</text>
</comment>